<gene>
    <name evidence="3" type="ORF">QCA50_003262</name>
</gene>
<keyword evidence="4" id="KW-1185">Reference proteome</keyword>
<dbReference type="PANTHER" id="PTHR47432:SF1">
    <property type="entry name" value="CELL WALL ASSEMBLY REGULATOR SMI1"/>
    <property type="match status" value="1"/>
</dbReference>
<dbReference type="SUPFAM" id="SSF160631">
    <property type="entry name" value="SMI1/KNR4-like"/>
    <property type="match status" value="1"/>
</dbReference>
<reference evidence="3 4" key="1">
    <citation type="submission" date="2022-09" db="EMBL/GenBank/DDBJ databases">
        <authorList>
            <person name="Palmer J.M."/>
        </authorList>
    </citation>
    <scope>NUCLEOTIDE SEQUENCE [LARGE SCALE GENOMIC DNA]</scope>
    <source>
        <strain evidence="3 4">DSM 7382</strain>
    </source>
</reference>
<comment type="caution">
    <text evidence="3">The sequence shown here is derived from an EMBL/GenBank/DDBJ whole genome shotgun (WGS) entry which is preliminary data.</text>
</comment>
<feature type="region of interest" description="Disordered" evidence="1">
    <location>
        <begin position="1"/>
        <end position="83"/>
    </location>
</feature>
<dbReference type="GO" id="GO:0070880">
    <property type="term" value="P:fungal-type cell wall beta-glucan biosynthetic process"/>
    <property type="evidence" value="ECO:0007669"/>
    <property type="project" value="TreeGrafter"/>
</dbReference>
<dbReference type="Proteomes" id="UP001385951">
    <property type="component" value="Unassembled WGS sequence"/>
</dbReference>
<dbReference type="InterPro" id="IPR037883">
    <property type="entry name" value="Knr4/Smi1-like_sf"/>
</dbReference>
<protein>
    <recommendedName>
        <fullName evidence="2">Knr4/Smi1-like domain-containing protein</fullName>
    </recommendedName>
</protein>
<feature type="compositionally biased region" description="Polar residues" evidence="1">
    <location>
        <begin position="1"/>
        <end position="60"/>
    </location>
</feature>
<feature type="domain" description="Knr4/Smi1-like" evidence="2">
    <location>
        <begin position="135"/>
        <end position="255"/>
    </location>
</feature>
<dbReference type="GO" id="GO:0043332">
    <property type="term" value="C:mating projection tip"/>
    <property type="evidence" value="ECO:0007669"/>
    <property type="project" value="TreeGrafter"/>
</dbReference>
<evidence type="ECO:0000313" key="3">
    <source>
        <dbReference type="EMBL" id="KAK7693691.1"/>
    </source>
</evidence>
<proteinExistence type="predicted"/>
<dbReference type="InterPro" id="IPR018958">
    <property type="entry name" value="Knr4/Smi1-like_dom"/>
</dbReference>
<dbReference type="Pfam" id="PF09346">
    <property type="entry name" value="SMI1_KNR4"/>
    <property type="match status" value="1"/>
</dbReference>
<name>A0AAW0GVV8_9APHY</name>
<organism evidence="3 4">
    <name type="scientific">Cerrena zonata</name>
    <dbReference type="NCBI Taxonomy" id="2478898"/>
    <lineage>
        <taxon>Eukaryota</taxon>
        <taxon>Fungi</taxon>
        <taxon>Dikarya</taxon>
        <taxon>Basidiomycota</taxon>
        <taxon>Agaricomycotina</taxon>
        <taxon>Agaricomycetes</taxon>
        <taxon>Polyporales</taxon>
        <taxon>Cerrenaceae</taxon>
        <taxon>Cerrena</taxon>
    </lineage>
</organism>
<dbReference type="AlphaFoldDB" id="A0AAW0GVV8"/>
<dbReference type="PANTHER" id="PTHR47432">
    <property type="entry name" value="CELL WALL ASSEMBLY REGULATOR SMI1"/>
    <property type="match status" value="1"/>
</dbReference>
<dbReference type="InterPro" id="IPR051873">
    <property type="entry name" value="KNR4/SMI1_regulator"/>
</dbReference>
<evidence type="ECO:0000259" key="2">
    <source>
        <dbReference type="Pfam" id="PF09346"/>
    </source>
</evidence>
<evidence type="ECO:0000313" key="4">
    <source>
        <dbReference type="Proteomes" id="UP001385951"/>
    </source>
</evidence>
<sequence>MSWFTSLFSSSNKNVRNGRSAMSSTHEAFSLPTSSPVQSHHTSDPFNSPSAFHTSQSHTLSSPTTSYSYPPPSPGGHYDYVPNPLRAGSRDSALLPIHNPRSPAYPPLEQTWARLRAWLSSEYPELGDTLNFGILPQDLAQIEMSFGFALPQPIRDSYLCVDGQEPESSAGCSEGLFFGLTLLPLEDVLEEWRFWREVDDDPSTGANSRLREMMQSIPPGWVRREYSSRGWIPLIADKAGNYLGIDMNPDEAGAVGQGHRFRTRF</sequence>
<evidence type="ECO:0000256" key="1">
    <source>
        <dbReference type="SAM" id="MobiDB-lite"/>
    </source>
</evidence>
<dbReference type="EMBL" id="JASBNA010000003">
    <property type="protein sequence ID" value="KAK7693691.1"/>
    <property type="molecule type" value="Genomic_DNA"/>
</dbReference>
<accession>A0AAW0GVV8</accession>